<feature type="transmembrane region" description="Helical" evidence="1">
    <location>
        <begin position="272"/>
        <end position="297"/>
    </location>
</feature>
<gene>
    <name evidence="2" type="ORF">ATL39_3372</name>
</gene>
<organism evidence="2 3">
    <name type="scientific">Sinobaca qinghaiensis</name>
    <dbReference type="NCBI Taxonomy" id="342944"/>
    <lineage>
        <taxon>Bacteria</taxon>
        <taxon>Bacillati</taxon>
        <taxon>Bacillota</taxon>
        <taxon>Bacilli</taxon>
        <taxon>Bacillales</taxon>
        <taxon>Sporolactobacillaceae</taxon>
        <taxon>Sinobaca</taxon>
    </lineage>
</organism>
<keyword evidence="1" id="KW-0812">Transmembrane</keyword>
<keyword evidence="3" id="KW-1185">Reference proteome</keyword>
<accession>A0A419UUA2</accession>
<feature type="transmembrane region" description="Helical" evidence="1">
    <location>
        <begin position="12"/>
        <end position="35"/>
    </location>
</feature>
<dbReference type="OrthoDB" id="2987886at2"/>
<comment type="caution">
    <text evidence="2">The sequence shown here is derived from an EMBL/GenBank/DDBJ whole genome shotgun (WGS) entry which is preliminary data.</text>
</comment>
<dbReference type="PANTHER" id="PTHR41324:SF1">
    <property type="entry name" value="DUF2232 DOMAIN-CONTAINING PROTEIN"/>
    <property type="match status" value="1"/>
</dbReference>
<protein>
    <submittedName>
        <fullName evidence="2">Uncharacterized protein YybS (DUF2232 family)</fullName>
    </submittedName>
</protein>
<feature type="transmembrane region" description="Helical" evidence="1">
    <location>
        <begin position="244"/>
        <end position="265"/>
    </location>
</feature>
<keyword evidence="1" id="KW-0472">Membrane</keyword>
<feature type="transmembrane region" description="Helical" evidence="1">
    <location>
        <begin position="98"/>
        <end position="123"/>
    </location>
</feature>
<dbReference type="PANTHER" id="PTHR41324">
    <property type="entry name" value="MEMBRANE PROTEIN-RELATED"/>
    <property type="match status" value="1"/>
</dbReference>
<evidence type="ECO:0000313" key="2">
    <source>
        <dbReference type="EMBL" id="RKD68101.1"/>
    </source>
</evidence>
<dbReference type="EMBL" id="RAPK01000013">
    <property type="protein sequence ID" value="RKD68101.1"/>
    <property type="molecule type" value="Genomic_DNA"/>
</dbReference>
<feature type="transmembrane region" description="Helical" evidence="1">
    <location>
        <begin position="215"/>
        <end position="232"/>
    </location>
</feature>
<reference evidence="2 3" key="1">
    <citation type="submission" date="2018-09" db="EMBL/GenBank/DDBJ databases">
        <title>Genomic Encyclopedia of Archaeal and Bacterial Type Strains, Phase II (KMG-II): from individual species to whole genera.</title>
        <authorList>
            <person name="Goeker M."/>
        </authorList>
    </citation>
    <scope>NUCLEOTIDE SEQUENCE [LARGE SCALE GENOMIC DNA]</scope>
    <source>
        <strain evidence="2 3">DSM 17008</strain>
    </source>
</reference>
<dbReference type="InterPro" id="IPR018710">
    <property type="entry name" value="DUF2232"/>
</dbReference>
<proteinExistence type="predicted"/>
<name>A0A419UUA2_9BACL</name>
<evidence type="ECO:0000256" key="1">
    <source>
        <dbReference type="SAM" id="Phobius"/>
    </source>
</evidence>
<keyword evidence="1" id="KW-1133">Transmembrane helix</keyword>
<evidence type="ECO:0000313" key="3">
    <source>
        <dbReference type="Proteomes" id="UP000285120"/>
    </source>
</evidence>
<feature type="transmembrane region" description="Helical" evidence="1">
    <location>
        <begin position="55"/>
        <end position="86"/>
    </location>
</feature>
<dbReference type="AlphaFoldDB" id="A0A419UUA2"/>
<dbReference type="Proteomes" id="UP000285120">
    <property type="component" value="Unassembled WGS sequence"/>
</dbReference>
<dbReference type="RefSeq" id="WP_147419366.1">
    <property type="nucleotide sequence ID" value="NZ_RAPK01000013.1"/>
</dbReference>
<feature type="transmembrane region" description="Helical" evidence="1">
    <location>
        <begin position="169"/>
        <end position="194"/>
    </location>
</feature>
<dbReference type="Pfam" id="PF09991">
    <property type="entry name" value="DUF2232"/>
    <property type="match status" value="1"/>
</dbReference>
<sequence length="312" mass="35105">MQRTRSLTEGAILSGLFIILMLLTIFVPPLVYILLWFMPLPFLIYTARYGLRSALVMFVVLFLLSLFIGGLAGVPFVFMFGLGGITVGEMIRRKNEPLFVLTGGSLAYITSLMVIYAVTILVFNINPVETLQNAMRDSFNQAESMLNSIGQDGTESIETMNDAIVQIGYMIPVIMVGSGAGFAVITQAVAHYFLKRLSIPYQPFPPFREWNFPKSLLWYYLAAIVLTLIGAEEGTTLYLLIWNVYWFLGSIMIIQGCTVVFYYCYKKSLPKALPIIFVISLVILPIIPLFARILGIIDLGFRLKERLETDKK</sequence>